<dbReference type="Proteomes" id="UP000435910">
    <property type="component" value="Unassembled WGS sequence"/>
</dbReference>
<dbReference type="PROSITE" id="PS50893">
    <property type="entry name" value="ABC_TRANSPORTER_2"/>
    <property type="match status" value="2"/>
</dbReference>
<evidence type="ECO:0000256" key="1">
    <source>
        <dbReference type="ARBA" id="ARBA00022741"/>
    </source>
</evidence>
<keyword evidence="2" id="KW-0067">ATP-binding</keyword>
<feature type="domain" description="ABC transporter" evidence="5">
    <location>
        <begin position="5"/>
        <end position="214"/>
    </location>
</feature>
<dbReference type="Pfam" id="PF12848">
    <property type="entry name" value="ABC_tran_Xtn"/>
    <property type="match status" value="1"/>
</dbReference>
<reference evidence="6 9" key="2">
    <citation type="submission" date="2020-12" db="EMBL/GenBank/DDBJ databases">
        <title>FDA dAtabase for Regulatory Grade micrObial Sequences (FDA-ARGOS): Supporting development and validation of Infectious Disease Dx tests.</title>
        <authorList>
            <person name="Nelson B."/>
            <person name="Plummer A."/>
            <person name="Tallon L."/>
            <person name="Sadzewicz L."/>
            <person name="Zhao X."/>
            <person name="Boylan J."/>
            <person name="Ott S."/>
            <person name="Bowen H."/>
            <person name="Vavikolanu K."/>
            <person name="Mehta A."/>
            <person name="Aluvathingal J."/>
            <person name="Nadendla S."/>
            <person name="Myers T."/>
            <person name="Yan Y."/>
            <person name="Sichtig H."/>
        </authorList>
    </citation>
    <scope>NUCLEOTIDE SEQUENCE [LARGE SCALE GENOMIC DNA]</scope>
    <source>
        <strain evidence="6 9">FDAARGOS_923</strain>
    </source>
</reference>
<evidence type="ECO:0000259" key="5">
    <source>
        <dbReference type="PROSITE" id="PS50893"/>
    </source>
</evidence>
<feature type="coiled-coil region" evidence="3">
    <location>
        <begin position="264"/>
        <end position="298"/>
    </location>
</feature>
<dbReference type="CDD" id="cd03221">
    <property type="entry name" value="ABCF_EF-3"/>
    <property type="match status" value="2"/>
</dbReference>
<dbReference type="SUPFAM" id="SSF52540">
    <property type="entry name" value="P-loop containing nucleoside triphosphate hydrolases"/>
    <property type="match status" value="2"/>
</dbReference>
<protein>
    <submittedName>
        <fullName evidence="6">ABC-F type ribosomal protection protein</fullName>
    </submittedName>
    <submittedName>
        <fullName evidence="7">Energy-dependent translational throttle protein EttA</fullName>
    </submittedName>
</protein>
<evidence type="ECO:0000256" key="3">
    <source>
        <dbReference type="SAM" id="Coils"/>
    </source>
</evidence>
<dbReference type="Pfam" id="PF00005">
    <property type="entry name" value="ABC_tran"/>
    <property type="match status" value="2"/>
</dbReference>
<dbReference type="GO" id="GO:0005524">
    <property type="term" value="F:ATP binding"/>
    <property type="evidence" value="ECO:0007669"/>
    <property type="project" value="UniProtKB-KW"/>
</dbReference>
<dbReference type="InterPro" id="IPR032781">
    <property type="entry name" value="ABC_tran_Xtn"/>
</dbReference>
<evidence type="ECO:0000313" key="9">
    <source>
        <dbReference type="Proteomes" id="UP000595038"/>
    </source>
</evidence>
<dbReference type="Proteomes" id="UP000595038">
    <property type="component" value="Chromosome"/>
</dbReference>
<dbReference type="InterPro" id="IPR017871">
    <property type="entry name" value="ABC_transporter-like_CS"/>
</dbReference>
<evidence type="ECO:0000313" key="6">
    <source>
        <dbReference type="EMBL" id="QPR71291.1"/>
    </source>
</evidence>
<evidence type="ECO:0000313" key="7">
    <source>
        <dbReference type="EMBL" id="TWL20913.1"/>
    </source>
</evidence>
<dbReference type="GO" id="GO:0016887">
    <property type="term" value="F:ATP hydrolysis activity"/>
    <property type="evidence" value="ECO:0007669"/>
    <property type="project" value="InterPro"/>
</dbReference>
<dbReference type="InterPro" id="IPR051309">
    <property type="entry name" value="ABCF_ATPase"/>
</dbReference>
<sequence>MTILMKIRGLEKSFGEQTILKNIDFDISNHERIGLVGCNGAGKTTLANILSGHAEADKGTVQTDRTLKIGYLLQSIEYSVHDFNSILTGDEGGKLYQLTSSLGLSKVQSWNSERLSHLSGGEKLKLALAHVWKTMPDLLILDEPTNHLDLKGISWLLEELQQYQGAVLIISHDRYFLDQSVSKILELEDGNLHTYQGNYSAYRREKKRLYEARLHQYEVQQKQKERIESQIATLQNWSQKAHRDSTKQGSQSERRQLGFKEYHRVKAKKLDNQVKSKLKRLEQELEKNKAEKPKEAASVNFQFSSGEKRGKRIIEAKGLAKAFDGRTLFKDSHFYVKHGERIALIGDNGCGKTTLVKMMLDAEPATAGTLWKSQSVKAAYLSQDVSDLRVDQTVAEVLNLSDRAEIANARTILANMGIKENRFHDGIGTFSLGERTRIKLAGMILKDYDLLILDEPTNHLDLPSREQLEQTLLEFQGTIIIVSHDLYFTDKLCEKLLVFENGRITRVETGLKDYRNRQKQPHAKSDEEERLRIENRMTAVLGELAGLTPQDPKYHELDQEFSELAKRKRAFLEKE</sequence>
<evidence type="ECO:0000256" key="4">
    <source>
        <dbReference type="SAM" id="MobiDB-lite"/>
    </source>
</evidence>
<evidence type="ECO:0000313" key="8">
    <source>
        <dbReference type="Proteomes" id="UP000435910"/>
    </source>
</evidence>
<gene>
    <name evidence="6" type="primary">abc-f</name>
    <name evidence="7" type="ORF">CHCC16736_2197</name>
    <name evidence="6" type="ORF">I6G80_15785</name>
</gene>
<dbReference type="NCBIfam" id="NF000355">
    <property type="entry name" value="ribo_prot_ABC_F"/>
    <property type="match status" value="1"/>
</dbReference>
<organism evidence="7 8">
    <name type="scientific">Bacillus licheniformis</name>
    <dbReference type="NCBI Taxonomy" id="1402"/>
    <lineage>
        <taxon>Bacteria</taxon>
        <taxon>Bacillati</taxon>
        <taxon>Bacillota</taxon>
        <taxon>Bacilli</taxon>
        <taxon>Bacillales</taxon>
        <taxon>Bacillaceae</taxon>
        <taxon>Bacillus</taxon>
    </lineage>
</organism>
<dbReference type="PANTHER" id="PTHR42855:SF2">
    <property type="entry name" value="DRUG RESISTANCE ABC TRANSPORTER,ATP-BINDING PROTEIN"/>
    <property type="match status" value="1"/>
</dbReference>
<dbReference type="InterPro" id="IPR003593">
    <property type="entry name" value="AAA+_ATPase"/>
</dbReference>
<dbReference type="Gene3D" id="3.40.50.300">
    <property type="entry name" value="P-loop containing nucleotide triphosphate hydrolases"/>
    <property type="match status" value="2"/>
</dbReference>
<name>A0A415JF20_BACLI</name>
<dbReference type="PROSITE" id="PS00211">
    <property type="entry name" value="ABC_TRANSPORTER_1"/>
    <property type="match status" value="1"/>
</dbReference>
<evidence type="ECO:0000256" key="2">
    <source>
        <dbReference type="ARBA" id="ARBA00022840"/>
    </source>
</evidence>
<dbReference type="InterPro" id="IPR027417">
    <property type="entry name" value="P-loop_NTPase"/>
</dbReference>
<feature type="compositionally biased region" description="Basic and acidic residues" evidence="4">
    <location>
        <begin position="241"/>
        <end position="258"/>
    </location>
</feature>
<dbReference type="PANTHER" id="PTHR42855">
    <property type="entry name" value="ABC TRANSPORTER ATP-BINDING SUBUNIT"/>
    <property type="match status" value="1"/>
</dbReference>
<dbReference type="AlphaFoldDB" id="A0A415JF20"/>
<keyword evidence="3" id="KW-0175">Coiled coil</keyword>
<reference evidence="7 8" key="1">
    <citation type="submission" date="2019-06" db="EMBL/GenBank/DDBJ databases">
        <title>Genome sequence analysis of &gt;100 Bacillus licheniformis strains suggests intrinsic resistance to this species.</title>
        <authorList>
            <person name="Wels M."/>
            <person name="Siezen R.J."/>
            <person name="Johansen E."/>
            <person name="Stuer-Lauridsen B."/>
            <person name="Bjerre K."/>
            <person name="Nielsen B.K.K."/>
        </authorList>
    </citation>
    <scope>NUCLEOTIDE SEQUENCE [LARGE SCALE GENOMIC DNA]</scope>
    <source>
        <strain evidence="7 8">BAC-16736</strain>
    </source>
</reference>
<accession>A0A415JF20</accession>
<dbReference type="SMART" id="SM00382">
    <property type="entry name" value="AAA"/>
    <property type="match status" value="2"/>
</dbReference>
<feature type="domain" description="ABC transporter" evidence="5">
    <location>
        <begin position="314"/>
        <end position="526"/>
    </location>
</feature>
<proteinExistence type="predicted"/>
<dbReference type="InterPro" id="IPR003439">
    <property type="entry name" value="ABC_transporter-like_ATP-bd"/>
</dbReference>
<keyword evidence="1" id="KW-0547">Nucleotide-binding</keyword>
<feature type="region of interest" description="Disordered" evidence="4">
    <location>
        <begin position="238"/>
        <end position="258"/>
    </location>
</feature>
<dbReference type="RefSeq" id="WP_003182520.1">
    <property type="nucleotide sequence ID" value="NZ_BOQW01000004.1"/>
</dbReference>
<dbReference type="EMBL" id="CP065647">
    <property type="protein sequence ID" value="QPR71291.1"/>
    <property type="molecule type" value="Genomic_DNA"/>
</dbReference>
<dbReference type="EMBL" id="NILC01000033">
    <property type="protein sequence ID" value="TWL20913.1"/>
    <property type="molecule type" value="Genomic_DNA"/>
</dbReference>